<proteinExistence type="predicted"/>
<gene>
    <name evidence="1" type="ORF">Cob_v000511</name>
</gene>
<reference evidence="2" key="2">
    <citation type="journal article" date="2019" name="Mol. Plant Microbe Interact.">
        <title>Genome sequence resources for four phytopathogenic fungi from the Colletotrichum orbiculare species complex.</title>
        <authorList>
            <person name="Gan P."/>
            <person name="Tsushima A."/>
            <person name="Narusaka M."/>
            <person name="Narusaka Y."/>
            <person name="Takano Y."/>
            <person name="Kubo Y."/>
            <person name="Shirasu K."/>
        </authorList>
    </citation>
    <scope>GENOME REANNOTATION</scope>
    <source>
        <strain evidence="2">104-T / ATCC 96160 / CBS 514.97 / LARS 414 / MAFF 240422</strain>
    </source>
</reference>
<dbReference type="EMBL" id="AMCV02000001">
    <property type="protein sequence ID" value="TDZ26233.1"/>
    <property type="molecule type" value="Genomic_DNA"/>
</dbReference>
<protein>
    <submittedName>
        <fullName evidence="1">Uncharacterized protein</fullName>
    </submittedName>
</protein>
<sequence length="87" mass="10052">MTWPDSCHDIQWLLRSTGYSVGRFKLGSKAKFGFRIPTCRSFYSTVSRLLLLLLLRGPLVLGPLCWTERPRDNVFAGSLNFPRWLHP</sequence>
<organism evidence="1 2">
    <name type="scientific">Colletotrichum orbiculare (strain 104-T / ATCC 96160 / CBS 514.97 / LARS 414 / MAFF 240422)</name>
    <name type="common">Cucumber anthracnose fungus</name>
    <name type="synonym">Colletotrichum lagenarium</name>
    <dbReference type="NCBI Taxonomy" id="1213857"/>
    <lineage>
        <taxon>Eukaryota</taxon>
        <taxon>Fungi</taxon>
        <taxon>Dikarya</taxon>
        <taxon>Ascomycota</taxon>
        <taxon>Pezizomycotina</taxon>
        <taxon>Sordariomycetes</taxon>
        <taxon>Hypocreomycetidae</taxon>
        <taxon>Glomerellales</taxon>
        <taxon>Glomerellaceae</taxon>
        <taxon>Colletotrichum</taxon>
        <taxon>Colletotrichum orbiculare species complex</taxon>
    </lineage>
</organism>
<keyword evidence="2" id="KW-1185">Reference proteome</keyword>
<accession>A0A484G7V7</accession>
<evidence type="ECO:0000313" key="2">
    <source>
        <dbReference type="Proteomes" id="UP000014480"/>
    </source>
</evidence>
<comment type="caution">
    <text evidence="1">The sequence shown here is derived from an EMBL/GenBank/DDBJ whole genome shotgun (WGS) entry which is preliminary data.</text>
</comment>
<reference evidence="2" key="1">
    <citation type="journal article" date="2013" name="New Phytol.">
        <title>Comparative genomic and transcriptomic analyses reveal the hemibiotrophic stage shift of Colletotrichum fungi.</title>
        <authorList>
            <person name="Gan P."/>
            <person name="Ikeda K."/>
            <person name="Irieda H."/>
            <person name="Narusaka M."/>
            <person name="O'Connell R.J."/>
            <person name="Narusaka Y."/>
            <person name="Takano Y."/>
            <person name="Kubo Y."/>
            <person name="Shirasu K."/>
        </authorList>
    </citation>
    <scope>NUCLEOTIDE SEQUENCE [LARGE SCALE GENOMIC DNA]</scope>
    <source>
        <strain evidence="2">104-T / ATCC 96160 / CBS 514.97 / LARS 414 / MAFF 240422</strain>
    </source>
</reference>
<evidence type="ECO:0000313" key="1">
    <source>
        <dbReference type="EMBL" id="TDZ26233.1"/>
    </source>
</evidence>
<dbReference type="AlphaFoldDB" id="A0A484G7V7"/>
<name>A0A484G7V7_COLOR</name>
<dbReference type="Proteomes" id="UP000014480">
    <property type="component" value="Unassembled WGS sequence"/>
</dbReference>